<evidence type="ECO:0000313" key="9">
    <source>
        <dbReference type="Proteomes" id="UP000323142"/>
    </source>
</evidence>
<comment type="subcellular location">
    <subcellularLocation>
        <location evidence="1">Cell membrane</location>
        <topology evidence="1">Multi-pass membrane protein</topology>
    </subcellularLocation>
</comment>
<dbReference type="GO" id="GO:0044341">
    <property type="term" value="P:sodium-dependent phosphate transport"/>
    <property type="evidence" value="ECO:0007669"/>
    <property type="project" value="InterPro"/>
</dbReference>
<gene>
    <name evidence="8" type="ORF">F0L46_04665</name>
</gene>
<dbReference type="PANTHER" id="PTHR10010">
    <property type="entry name" value="SOLUTE CARRIER FAMILY 34 SODIUM PHOSPHATE , MEMBER 2-RELATED"/>
    <property type="match status" value="1"/>
</dbReference>
<evidence type="ECO:0000256" key="5">
    <source>
        <dbReference type="ARBA" id="ARBA00023136"/>
    </source>
</evidence>
<name>A0A5B2VPZ0_9HYPH</name>
<keyword evidence="5 6" id="KW-0472">Membrane</keyword>
<evidence type="ECO:0000256" key="3">
    <source>
        <dbReference type="ARBA" id="ARBA00022692"/>
    </source>
</evidence>
<dbReference type="Gene3D" id="1.20.58.220">
    <property type="entry name" value="Phosphate transport system protein phou homolog 2, domain 2"/>
    <property type="match status" value="1"/>
</dbReference>
<dbReference type="InterPro" id="IPR026022">
    <property type="entry name" value="PhoU_dom"/>
</dbReference>
<dbReference type="Proteomes" id="UP000323142">
    <property type="component" value="Unassembled WGS sequence"/>
</dbReference>
<feature type="transmembrane region" description="Helical" evidence="6">
    <location>
        <begin position="243"/>
        <end position="261"/>
    </location>
</feature>
<feature type="transmembrane region" description="Helical" evidence="6">
    <location>
        <begin position="162"/>
        <end position="188"/>
    </location>
</feature>
<dbReference type="SUPFAM" id="SSF109755">
    <property type="entry name" value="PhoU-like"/>
    <property type="match status" value="1"/>
</dbReference>
<keyword evidence="4 6" id="KW-1133">Transmembrane helix</keyword>
<dbReference type="Pfam" id="PF01895">
    <property type="entry name" value="PhoU"/>
    <property type="match status" value="1"/>
</dbReference>
<feature type="transmembrane region" description="Helical" evidence="6">
    <location>
        <begin position="194"/>
        <end position="222"/>
    </location>
</feature>
<feature type="transmembrane region" description="Helical" evidence="6">
    <location>
        <begin position="80"/>
        <end position="102"/>
    </location>
</feature>
<feature type="transmembrane region" description="Helical" evidence="6">
    <location>
        <begin position="6"/>
        <end position="28"/>
    </location>
</feature>
<keyword evidence="9" id="KW-1185">Reference proteome</keyword>
<protein>
    <submittedName>
        <fullName evidence="8">Na/Pi cotransporter family protein</fullName>
    </submittedName>
</protein>
<evidence type="ECO:0000256" key="1">
    <source>
        <dbReference type="ARBA" id="ARBA00004651"/>
    </source>
</evidence>
<dbReference type="GO" id="GO:0005886">
    <property type="term" value="C:plasma membrane"/>
    <property type="evidence" value="ECO:0007669"/>
    <property type="project" value="UniProtKB-SubCell"/>
</dbReference>
<keyword evidence="2" id="KW-1003">Cell membrane</keyword>
<evidence type="ECO:0000256" key="2">
    <source>
        <dbReference type="ARBA" id="ARBA00022475"/>
    </source>
</evidence>
<comment type="caution">
    <text evidence="8">The sequence shown here is derived from an EMBL/GenBank/DDBJ whole genome shotgun (WGS) entry which is preliminary data.</text>
</comment>
<feature type="transmembrane region" description="Helical" evidence="6">
    <location>
        <begin position="281"/>
        <end position="305"/>
    </location>
</feature>
<organism evidence="8 9">
    <name type="scientific">Salinarimonas soli</name>
    <dbReference type="NCBI Taxonomy" id="1638099"/>
    <lineage>
        <taxon>Bacteria</taxon>
        <taxon>Pseudomonadati</taxon>
        <taxon>Pseudomonadota</taxon>
        <taxon>Alphaproteobacteria</taxon>
        <taxon>Hyphomicrobiales</taxon>
        <taxon>Salinarimonadaceae</taxon>
        <taxon>Salinarimonas</taxon>
    </lineage>
</organism>
<dbReference type="GO" id="GO:0005436">
    <property type="term" value="F:sodium:phosphate symporter activity"/>
    <property type="evidence" value="ECO:0007669"/>
    <property type="project" value="InterPro"/>
</dbReference>
<feature type="domain" description="PhoU" evidence="7">
    <location>
        <begin position="343"/>
        <end position="422"/>
    </location>
</feature>
<dbReference type="Pfam" id="PF02690">
    <property type="entry name" value="Na_Pi_cotrans"/>
    <property type="match status" value="2"/>
</dbReference>
<dbReference type="RefSeq" id="WP_149815876.1">
    <property type="nucleotide sequence ID" value="NZ_VUOA01000009.1"/>
</dbReference>
<evidence type="ECO:0000256" key="6">
    <source>
        <dbReference type="SAM" id="Phobius"/>
    </source>
</evidence>
<dbReference type="InterPro" id="IPR003841">
    <property type="entry name" value="Na/Pi_transpt"/>
</dbReference>
<feature type="transmembrane region" description="Helical" evidence="6">
    <location>
        <begin position="132"/>
        <end position="150"/>
    </location>
</feature>
<accession>A0A5B2VPZ0</accession>
<keyword evidence="3 6" id="KW-0812">Transmembrane</keyword>
<dbReference type="AlphaFoldDB" id="A0A5B2VPZ0"/>
<dbReference type="NCBIfam" id="NF037997">
    <property type="entry name" value="Na_Pi_symport"/>
    <property type="match status" value="1"/>
</dbReference>
<reference evidence="8 9" key="2">
    <citation type="submission" date="2019-09" db="EMBL/GenBank/DDBJ databases">
        <authorList>
            <person name="Jin C."/>
        </authorList>
    </citation>
    <scope>NUCLEOTIDE SEQUENCE [LARGE SCALE GENOMIC DNA]</scope>
    <source>
        <strain evidence="8 9">BN140002</strain>
    </source>
</reference>
<evidence type="ECO:0000259" key="7">
    <source>
        <dbReference type="Pfam" id="PF01895"/>
    </source>
</evidence>
<reference evidence="8 9" key="1">
    <citation type="submission" date="2019-09" db="EMBL/GenBank/DDBJ databases">
        <title>Salinarimonas rosea gen. nov., sp. nov., a new member of the a-2 subgroup of the Proteobacteria.</title>
        <authorList>
            <person name="Liu J."/>
        </authorList>
    </citation>
    <scope>NUCLEOTIDE SEQUENCE [LARGE SCALE GENOMIC DNA]</scope>
    <source>
        <strain evidence="8 9">BN140002</strain>
    </source>
</reference>
<dbReference type="OrthoDB" id="5778511at2"/>
<dbReference type="EMBL" id="VUOA01000009">
    <property type="protein sequence ID" value="KAA2241095.1"/>
    <property type="molecule type" value="Genomic_DNA"/>
</dbReference>
<evidence type="ECO:0000256" key="4">
    <source>
        <dbReference type="ARBA" id="ARBA00022989"/>
    </source>
</evidence>
<dbReference type="PANTHER" id="PTHR10010:SF46">
    <property type="entry name" value="SODIUM-DEPENDENT PHOSPHATE TRANSPORT PROTEIN 2B"/>
    <property type="match status" value="1"/>
</dbReference>
<feature type="transmembrane region" description="Helical" evidence="6">
    <location>
        <begin position="109"/>
        <end position="126"/>
    </location>
</feature>
<proteinExistence type="predicted"/>
<dbReference type="InterPro" id="IPR038078">
    <property type="entry name" value="PhoU-like_sf"/>
</dbReference>
<sequence>MSGTQVLFQLLGSVALLVWGVRLVRTGVTRALGTELRRLISLSSRNRFAAFASGIGVTGLLQSSTATALIVGSFAGRGLIALPIALAIMLGADVGSTLVAQLLAFDIKWLWSALVAAAVLVFMSREGERPRGIARAVLGLGLMLLALKELGDTTAVLKDSPLLRAVLGDAGIDPVIGFLLAAVLTWAAHSSLSVVLFIMSLAVAGVVATPLALVLVLGANLGGAFAPWLMLSGSPPAARRVPLGNLILRGLAAVAAIPLAWRMGEAWRELVADPGQSVVLFHMTFNLAVAVLGLGLTGPLARLLLRVQPDRLESGDIGVPRHLDPSVLDTPSEALACAMRETLRLGDQVNEMLRLSLAAIEGNDPKRVKDVEKADDAVDRLHEAIKLYLVRASRAEMSDDESRRFVEILTFTTNLEHIGDIIDKNLMELAAKKIRRQLSFSPEGAGEIRAFHAHLEETMRLALNVFATRDISLARRLFAVKSVTRSVERNAAESHFTRLRNGRTESIETSAIHLDILRDFKRIHGHLTSVAYPILEAEGELSESRLRERSHADLPAILPGELGAGLR</sequence>
<evidence type="ECO:0000313" key="8">
    <source>
        <dbReference type="EMBL" id="KAA2241095.1"/>
    </source>
</evidence>